<dbReference type="GO" id="GO:0006730">
    <property type="term" value="P:one-carbon metabolic process"/>
    <property type="evidence" value="ECO:0007669"/>
    <property type="project" value="UniProtKB-KW"/>
</dbReference>
<comment type="function">
    <text evidence="17">Catalyzes conversion of folates to polyglutamate derivatives allowing concentration of folate compounds in the cell and the intracellular retention of these cofactors, which are important substrates for most of the folate-dependent enzymes that are involved in one-carbon transfer reactions involved in purine, pyrimidine and amino acid synthesis.</text>
</comment>
<evidence type="ECO:0000256" key="9">
    <source>
        <dbReference type="ARBA" id="ARBA00022723"/>
    </source>
</evidence>
<evidence type="ECO:0000256" key="15">
    <source>
        <dbReference type="ARBA" id="ARBA00023136"/>
    </source>
</evidence>
<dbReference type="PIRSF" id="PIRSF038895">
    <property type="entry name" value="FPGS"/>
    <property type="match status" value="1"/>
</dbReference>
<comment type="catalytic activity">
    <reaction evidence="16 17">
        <text>(6S)-5,6,7,8-tetrahydrofolyl-(gamma-L-Glu)(n) + L-glutamate + ATP = (6S)-5,6,7,8-tetrahydrofolyl-(gamma-L-Glu)(n+1) + ADP + phosphate + H(+)</text>
        <dbReference type="Rhea" id="RHEA:10580"/>
        <dbReference type="Rhea" id="RHEA-COMP:14738"/>
        <dbReference type="Rhea" id="RHEA-COMP:14740"/>
        <dbReference type="ChEBI" id="CHEBI:15378"/>
        <dbReference type="ChEBI" id="CHEBI:29985"/>
        <dbReference type="ChEBI" id="CHEBI:30616"/>
        <dbReference type="ChEBI" id="CHEBI:43474"/>
        <dbReference type="ChEBI" id="CHEBI:141005"/>
        <dbReference type="ChEBI" id="CHEBI:456216"/>
        <dbReference type="EC" id="6.3.2.17"/>
    </reaction>
</comment>
<keyword evidence="21" id="KW-1185">Reference proteome</keyword>
<dbReference type="InterPro" id="IPR036615">
    <property type="entry name" value="Mur_ligase_C_dom_sf"/>
</dbReference>
<gene>
    <name evidence="20" type="ORF">BCR42DRAFT_406104</name>
</gene>
<feature type="binding site" evidence="18">
    <location>
        <position position="347"/>
    </location>
    <ligand>
        <name>ATP</name>
        <dbReference type="ChEBI" id="CHEBI:30616"/>
    </ligand>
</feature>
<keyword evidence="7 17" id="KW-0554">One-carbon metabolism</keyword>
<evidence type="ECO:0000256" key="6">
    <source>
        <dbReference type="ARBA" id="ARBA00022490"/>
    </source>
</evidence>
<dbReference type="InterPro" id="IPR018109">
    <property type="entry name" value="Folylpolyglutamate_synth_CS"/>
</dbReference>
<keyword evidence="12 18" id="KW-0067">ATP-binding</keyword>
<protein>
    <recommendedName>
        <fullName evidence="17">Folylpolyglutamate synthase</fullName>
        <ecNumber evidence="17">6.3.2.17</ecNumber>
    </recommendedName>
    <alternativeName>
        <fullName evidence="17">Folylpoly-gamma-glutamate synthetase</fullName>
    </alternativeName>
    <alternativeName>
        <fullName evidence="17">Tetrahydrofolylpolyglutamate synthase</fullName>
    </alternativeName>
</protein>
<dbReference type="Gene3D" id="3.90.190.20">
    <property type="entry name" value="Mur ligase, C-terminal domain"/>
    <property type="match status" value="1"/>
</dbReference>
<dbReference type="SUPFAM" id="SSF53623">
    <property type="entry name" value="MurD-like peptide ligases, catalytic domain"/>
    <property type="match status" value="1"/>
</dbReference>
<evidence type="ECO:0000256" key="18">
    <source>
        <dbReference type="PIRSR" id="PIRSR038895-1"/>
    </source>
</evidence>
<dbReference type="GO" id="GO:0004326">
    <property type="term" value="F:tetrahydrofolylpolyglutamate synthase activity"/>
    <property type="evidence" value="ECO:0007669"/>
    <property type="project" value="UniProtKB-EC"/>
</dbReference>
<dbReference type="InterPro" id="IPR001645">
    <property type="entry name" value="Folylpolyglutamate_synth"/>
</dbReference>
<name>A0A1X2IUD5_9FUNG</name>
<evidence type="ECO:0000256" key="2">
    <source>
        <dbReference type="ARBA" id="ARBA00004305"/>
    </source>
</evidence>
<evidence type="ECO:0000256" key="10">
    <source>
        <dbReference type="ARBA" id="ARBA00022741"/>
    </source>
</evidence>
<evidence type="ECO:0000256" key="11">
    <source>
        <dbReference type="ARBA" id="ARBA00022792"/>
    </source>
</evidence>
<dbReference type="GO" id="GO:0046872">
    <property type="term" value="F:metal ion binding"/>
    <property type="evidence" value="ECO:0007669"/>
    <property type="project" value="UniProtKB-KW"/>
</dbReference>
<evidence type="ECO:0000256" key="3">
    <source>
        <dbReference type="ARBA" id="ARBA00004496"/>
    </source>
</evidence>
<evidence type="ECO:0000256" key="14">
    <source>
        <dbReference type="ARBA" id="ARBA00023128"/>
    </source>
</evidence>
<keyword evidence="10 18" id="KW-0547">Nucleotide-binding</keyword>
<evidence type="ECO:0000256" key="12">
    <source>
        <dbReference type="ARBA" id="ARBA00022840"/>
    </source>
</evidence>
<dbReference type="AlphaFoldDB" id="A0A1X2IUD5"/>
<keyword evidence="13 19" id="KW-0460">Magnesium</keyword>
<evidence type="ECO:0000256" key="17">
    <source>
        <dbReference type="PIRNR" id="PIRNR038895"/>
    </source>
</evidence>
<dbReference type="UniPathway" id="UPA00850"/>
<reference evidence="20 21" key="1">
    <citation type="submission" date="2016-07" db="EMBL/GenBank/DDBJ databases">
        <title>Pervasive Adenine N6-methylation of Active Genes in Fungi.</title>
        <authorList>
            <consortium name="DOE Joint Genome Institute"/>
            <person name="Mondo S.J."/>
            <person name="Dannebaum R.O."/>
            <person name="Kuo R.C."/>
            <person name="Labutti K."/>
            <person name="Haridas S."/>
            <person name="Kuo A."/>
            <person name="Salamov A."/>
            <person name="Ahrendt S.R."/>
            <person name="Lipzen A."/>
            <person name="Sullivan W."/>
            <person name="Andreopoulos W.B."/>
            <person name="Clum A."/>
            <person name="Lindquist E."/>
            <person name="Daum C."/>
            <person name="Ramamoorthy G.K."/>
            <person name="Gryganskyi A."/>
            <person name="Culley D."/>
            <person name="Magnuson J.K."/>
            <person name="James T.Y."/>
            <person name="O'Malley M.A."/>
            <person name="Stajich J.E."/>
            <person name="Spatafora J.W."/>
            <person name="Visel A."/>
            <person name="Grigoriev I.V."/>
        </authorList>
    </citation>
    <scope>NUCLEOTIDE SEQUENCE [LARGE SCALE GENOMIC DNA]</scope>
    <source>
        <strain evidence="20 21">NRRL 1336</strain>
    </source>
</reference>
<dbReference type="InterPro" id="IPR023600">
    <property type="entry name" value="Folylpolyglutamate_synth_euk"/>
</dbReference>
<feature type="binding site" evidence="19">
    <location>
        <position position="110"/>
    </location>
    <ligand>
        <name>Mg(2+)</name>
        <dbReference type="ChEBI" id="CHEBI:18420"/>
        <label>1</label>
    </ligand>
</feature>
<dbReference type="InterPro" id="IPR036565">
    <property type="entry name" value="Mur-like_cat_sf"/>
</dbReference>
<dbReference type="GO" id="GO:0005759">
    <property type="term" value="C:mitochondrial matrix"/>
    <property type="evidence" value="ECO:0007669"/>
    <property type="project" value="UniProtKB-SubCell"/>
</dbReference>
<dbReference type="OrthoDB" id="5212574at2759"/>
<dbReference type="GO" id="GO:0005829">
    <property type="term" value="C:cytosol"/>
    <property type="evidence" value="ECO:0007669"/>
    <property type="project" value="TreeGrafter"/>
</dbReference>
<dbReference type="PROSITE" id="PS01012">
    <property type="entry name" value="FOLYLPOLYGLU_SYNT_2"/>
    <property type="match status" value="1"/>
</dbReference>
<feature type="binding site" evidence="19">
    <location>
        <position position="202"/>
    </location>
    <ligand>
        <name>Mg(2+)</name>
        <dbReference type="ChEBI" id="CHEBI:18420"/>
        <label>1</label>
    </ligand>
</feature>
<keyword evidence="14" id="KW-0496">Mitochondrion</keyword>
<feature type="binding site" evidence="19">
    <location>
        <position position="230"/>
    </location>
    <ligand>
        <name>Mg(2+)</name>
        <dbReference type="ChEBI" id="CHEBI:18420"/>
        <label>1</label>
    </ligand>
</feature>
<keyword evidence="8 17" id="KW-0436">Ligase</keyword>
<dbReference type="EMBL" id="MCGE01000004">
    <property type="protein sequence ID" value="ORZ22398.1"/>
    <property type="molecule type" value="Genomic_DNA"/>
</dbReference>
<comment type="caution">
    <text evidence="20">The sequence shown here is derived from an EMBL/GenBank/DDBJ whole genome shotgun (WGS) entry which is preliminary data.</text>
</comment>
<keyword evidence="6" id="KW-0963">Cytoplasm</keyword>
<evidence type="ECO:0000256" key="4">
    <source>
        <dbReference type="ARBA" id="ARBA00005150"/>
    </source>
</evidence>
<evidence type="ECO:0000313" key="21">
    <source>
        <dbReference type="Proteomes" id="UP000193560"/>
    </source>
</evidence>
<proteinExistence type="inferred from homology"/>
<keyword evidence="11" id="KW-0999">Mitochondrion inner membrane</keyword>
<keyword evidence="15" id="KW-0472">Membrane</keyword>
<dbReference type="NCBIfam" id="TIGR01499">
    <property type="entry name" value="folC"/>
    <property type="match status" value="1"/>
</dbReference>
<evidence type="ECO:0000256" key="1">
    <source>
        <dbReference type="ARBA" id="ARBA00004273"/>
    </source>
</evidence>
<dbReference type="SUPFAM" id="SSF53244">
    <property type="entry name" value="MurD-like peptide ligases, peptide-binding domain"/>
    <property type="match status" value="1"/>
</dbReference>
<feature type="binding site" evidence="18">
    <location>
        <position position="373"/>
    </location>
    <ligand>
        <name>ATP</name>
        <dbReference type="ChEBI" id="CHEBI:30616"/>
    </ligand>
</feature>
<dbReference type="GO" id="GO:0005743">
    <property type="term" value="C:mitochondrial inner membrane"/>
    <property type="evidence" value="ECO:0007669"/>
    <property type="project" value="UniProtKB-SubCell"/>
</dbReference>
<comment type="similarity">
    <text evidence="5 17">Belongs to the folylpolyglutamate synthase family.</text>
</comment>
<dbReference type="Proteomes" id="UP000193560">
    <property type="component" value="Unassembled WGS sequence"/>
</dbReference>
<organism evidence="20 21">
    <name type="scientific">Absidia repens</name>
    <dbReference type="NCBI Taxonomy" id="90262"/>
    <lineage>
        <taxon>Eukaryota</taxon>
        <taxon>Fungi</taxon>
        <taxon>Fungi incertae sedis</taxon>
        <taxon>Mucoromycota</taxon>
        <taxon>Mucoromycotina</taxon>
        <taxon>Mucoromycetes</taxon>
        <taxon>Mucorales</taxon>
        <taxon>Cunninghamellaceae</taxon>
        <taxon>Absidia</taxon>
    </lineage>
</organism>
<dbReference type="PANTHER" id="PTHR11136">
    <property type="entry name" value="FOLYLPOLYGLUTAMATE SYNTHASE-RELATED"/>
    <property type="match status" value="1"/>
</dbReference>
<sequence length="533" mass="59819">MLTTCRNFTTSNVGRVPFTYSEAVNKLNSLQSNAALLEQLKKAGPSMNKYSIPEMRYYLQRIGYEAHDFDQLQVIHVAGTKGKGSTSALTQSILRNYPLKRPLRTGLYTSPHLVAVRERIRINGKPISEDAFAKYSEDIWTRLENTRDQQFNFDKELDVVDGSNKVIRDQRTHPDMPIYFRYLTLLALHTFMQEKVDVAILEVGVGGEYDSTNIIEKPIVCGITALGLDHVGVLGTTIDQIAWHKSGIIKKYRPVVCFDQPSDAMEVVEQRANNKMAPLEIIYPSQVTDLTNIEIGLAGIHQCYNALTAIALSKKWLEECRDIKFDKNQAVPEGCFEGLKKVTWPGRGQRLPIENTKYALKVANGKTMIWYLDGAHTMESLGVCTKWFKNVSANDNDDNTDVSRILIFNCTNGRDGPRLLGTLSQLQSSTMAFDQIIFTTNTTFRDGCTTDNTNNTVAVSDTQDMQKLLIKSWLEQVPGFDKRNIHIVSSVEEAVDWTMYHTKNTPKKTIQVLTTGSLVLVGNTLTVLGMAAQ</sequence>
<comment type="cofactor">
    <cofactor evidence="17">
        <name>a monovalent cation</name>
        <dbReference type="ChEBI" id="CHEBI:60242"/>
    </cofactor>
    <text evidence="17">A monovalent cation.</text>
</comment>
<evidence type="ECO:0000256" key="5">
    <source>
        <dbReference type="ARBA" id="ARBA00008276"/>
    </source>
</evidence>
<evidence type="ECO:0000256" key="16">
    <source>
        <dbReference type="ARBA" id="ARBA00047493"/>
    </source>
</evidence>
<accession>A0A1X2IUD5</accession>
<evidence type="ECO:0000256" key="7">
    <source>
        <dbReference type="ARBA" id="ARBA00022563"/>
    </source>
</evidence>
<dbReference type="EC" id="6.3.2.17" evidence="17"/>
<dbReference type="GO" id="GO:0005524">
    <property type="term" value="F:ATP binding"/>
    <property type="evidence" value="ECO:0007669"/>
    <property type="project" value="UniProtKB-KW"/>
</dbReference>
<keyword evidence="9 19" id="KW-0479">Metal-binding</keyword>
<dbReference type="Gene3D" id="3.40.1190.10">
    <property type="entry name" value="Mur-like, catalytic domain"/>
    <property type="match status" value="1"/>
</dbReference>
<comment type="pathway">
    <text evidence="4 17">Cofactor biosynthesis; tetrahydrofolylpolyglutamate biosynthesis.</text>
</comment>
<evidence type="ECO:0000256" key="13">
    <source>
        <dbReference type="ARBA" id="ARBA00022842"/>
    </source>
</evidence>
<dbReference type="PANTHER" id="PTHR11136:SF5">
    <property type="entry name" value="FOLYLPOLYGLUTAMATE SYNTHASE, MITOCHONDRIAL"/>
    <property type="match status" value="1"/>
</dbReference>
<comment type="subcellular location">
    <subcellularLocation>
        <location evidence="3">Cytoplasm</location>
    </subcellularLocation>
    <subcellularLocation>
        <location evidence="1">Mitochondrion inner membrane</location>
    </subcellularLocation>
    <subcellularLocation>
        <location evidence="2">Mitochondrion matrix</location>
    </subcellularLocation>
</comment>
<evidence type="ECO:0000313" key="20">
    <source>
        <dbReference type="EMBL" id="ORZ22398.1"/>
    </source>
</evidence>
<evidence type="ECO:0000256" key="8">
    <source>
        <dbReference type="ARBA" id="ARBA00022598"/>
    </source>
</evidence>
<evidence type="ECO:0000256" key="19">
    <source>
        <dbReference type="PIRSR" id="PIRSR038895-2"/>
    </source>
</evidence>
<dbReference type="STRING" id="90262.A0A1X2IUD5"/>